<protein>
    <submittedName>
        <fullName evidence="1">Uncharacterized protein</fullName>
    </submittedName>
</protein>
<organism evidence="1 2">
    <name type="scientific">Lindgomyces ingoldianus</name>
    <dbReference type="NCBI Taxonomy" id="673940"/>
    <lineage>
        <taxon>Eukaryota</taxon>
        <taxon>Fungi</taxon>
        <taxon>Dikarya</taxon>
        <taxon>Ascomycota</taxon>
        <taxon>Pezizomycotina</taxon>
        <taxon>Dothideomycetes</taxon>
        <taxon>Pleosporomycetidae</taxon>
        <taxon>Pleosporales</taxon>
        <taxon>Lindgomycetaceae</taxon>
        <taxon>Lindgomyces</taxon>
    </lineage>
</organism>
<evidence type="ECO:0000313" key="1">
    <source>
        <dbReference type="EMBL" id="KAF2472802.1"/>
    </source>
</evidence>
<reference evidence="1" key="1">
    <citation type="journal article" date="2020" name="Stud. Mycol.">
        <title>101 Dothideomycetes genomes: a test case for predicting lifestyles and emergence of pathogens.</title>
        <authorList>
            <person name="Haridas S."/>
            <person name="Albert R."/>
            <person name="Binder M."/>
            <person name="Bloem J."/>
            <person name="Labutti K."/>
            <person name="Salamov A."/>
            <person name="Andreopoulos B."/>
            <person name="Baker S."/>
            <person name="Barry K."/>
            <person name="Bills G."/>
            <person name="Bluhm B."/>
            <person name="Cannon C."/>
            <person name="Castanera R."/>
            <person name="Culley D."/>
            <person name="Daum C."/>
            <person name="Ezra D."/>
            <person name="Gonzalez J."/>
            <person name="Henrissat B."/>
            <person name="Kuo A."/>
            <person name="Liang C."/>
            <person name="Lipzen A."/>
            <person name="Lutzoni F."/>
            <person name="Magnuson J."/>
            <person name="Mondo S."/>
            <person name="Nolan M."/>
            <person name="Ohm R."/>
            <person name="Pangilinan J."/>
            <person name="Park H.-J."/>
            <person name="Ramirez L."/>
            <person name="Alfaro M."/>
            <person name="Sun H."/>
            <person name="Tritt A."/>
            <person name="Yoshinaga Y."/>
            <person name="Zwiers L.-H."/>
            <person name="Turgeon B."/>
            <person name="Goodwin S."/>
            <person name="Spatafora J."/>
            <person name="Crous P."/>
            <person name="Grigoriev I."/>
        </authorList>
    </citation>
    <scope>NUCLEOTIDE SEQUENCE</scope>
    <source>
        <strain evidence="1">ATCC 200398</strain>
    </source>
</reference>
<keyword evidence="2" id="KW-1185">Reference proteome</keyword>
<gene>
    <name evidence="1" type="ORF">BDR25DRAFT_312703</name>
</gene>
<accession>A0ACB6R186</accession>
<sequence length="157" mass="17612">MRHQVSSFYGLRATNKTEHMQGNSVELVNKALSRDPPVMGIALFLVGMVAVIALAAIIVVWGGQMKAWFKGGWNCDPESDIETAEPSQPKQTFLSQHLETLRAFSKPERPDSMHMSDFHFAPEAAHMKPSKYNIDWFKNQKRKTSPGSAINPLSKRT</sequence>
<dbReference type="Proteomes" id="UP000799755">
    <property type="component" value="Unassembled WGS sequence"/>
</dbReference>
<dbReference type="EMBL" id="MU003501">
    <property type="protein sequence ID" value="KAF2472802.1"/>
    <property type="molecule type" value="Genomic_DNA"/>
</dbReference>
<name>A0ACB6R186_9PLEO</name>
<proteinExistence type="predicted"/>
<comment type="caution">
    <text evidence="1">The sequence shown here is derived from an EMBL/GenBank/DDBJ whole genome shotgun (WGS) entry which is preliminary data.</text>
</comment>
<evidence type="ECO:0000313" key="2">
    <source>
        <dbReference type="Proteomes" id="UP000799755"/>
    </source>
</evidence>